<accession>A0A8D9D6V9</accession>
<sequence length="224" mass="25075">MHMSDDDLKAMLIPMRCCKDNVSCNRKEKRLLLAMSSRRVGVVTRSLRRQQQANIVGQIPTEHEEDQNDDDDVVESTASAFDRAKRDKSRGSRRGTLVVDLDSGGTTRASTQHQSEQANVEPKDSVSSVMVFSFVLLLGLRLTYFVCLVQRKSNKSVVAAPVEEPKFNCPICMCPLTEEMSTKCGHIFCKSCIKEAISRQAKCPTCRKDVTAEDLIRVFLPTTK</sequence>
<evidence type="ECO:0000313" key="8">
    <source>
        <dbReference type="EMBL" id="CAG7868869.1"/>
    </source>
</evidence>
<keyword evidence="3" id="KW-0862">Zinc</keyword>
<keyword evidence="6" id="KW-0472">Membrane</keyword>
<dbReference type="PROSITE" id="PS50089">
    <property type="entry name" value="ZF_RING_2"/>
    <property type="match status" value="1"/>
</dbReference>
<dbReference type="SMART" id="SM00184">
    <property type="entry name" value="RING"/>
    <property type="match status" value="1"/>
</dbReference>
<evidence type="ECO:0000256" key="1">
    <source>
        <dbReference type="ARBA" id="ARBA00022723"/>
    </source>
</evidence>
<dbReference type="InterPro" id="IPR001841">
    <property type="entry name" value="Znf_RING"/>
</dbReference>
<evidence type="ECO:0000256" key="5">
    <source>
        <dbReference type="SAM" id="MobiDB-lite"/>
    </source>
</evidence>
<evidence type="ECO:0000259" key="7">
    <source>
        <dbReference type="PROSITE" id="PS50089"/>
    </source>
</evidence>
<feature type="region of interest" description="Disordered" evidence="5">
    <location>
        <begin position="79"/>
        <end position="120"/>
    </location>
</feature>
<dbReference type="AlphaFoldDB" id="A0A8D9D6V9"/>
<evidence type="ECO:0000256" key="3">
    <source>
        <dbReference type="ARBA" id="ARBA00022833"/>
    </source>
</evidence>
<dbReference type="Proteomes" id="UP000694005">
    <property type="component" value="Chromosome A06"/>
</dbReference>
<dbReference type="GO" id="GO:0008270">
    <property type="term" value="F:zinc ion binding"/>
    <property type="evidence" value="ECO:0007669"/>
    <property type="project" value="UniProtKB-KW"/>
</dbReference>
<dbReference type="PANTHER" id="PTHR47094">
    <property type="entry name" value="ELFLESS, ISOFORM B"/>
    <property type="match status" value="1"/>
</dbReference>
<evidence type="ECO:0000313" key="9">
    <source>
        <dbReference type="Proteomes" id="UP000694005"/>
    </source>
</evidence>
<keyword evidence="2 4" id="KW-0863">Zinc-finger</keyword>
<gene>
    <name evidence="8" type="ORF">BRAPAZ1V2_A06P11090.2</name>
</gene>
<evidence type="ECO:0000256" key="4">
    <source>
        <dbReference type="PROSITE-ProRule" id="PRU00175"/>
    </source>
</evidence>
<organism evidence="8 9">
    <name type="scientific">Brassica campestris</name>
    <name type="common">Field mustard</name>
    <dbReference type="NCBI Taxonomy" id="3711"/>
    <lineage>
        <taxon>Eukaryota</taxon>
        <taxon>Viridiplantae</taxon>
        <taxon>Streptophyta</taxon>
        <taxon>Embryophyta</taxon>
        <taxon>Tracheophyta</taxon>
        <taxon>Spermatophyta</taxon>
        <taxon>Magnoliopsida</taxon>
        <taxon>eudicotyledons</taxon>
        <taxon>Gunneridae</taxon>
        <taxon>Pentapetalae</taxon>
        <taxon>rosids</taxon>
        <taxon>malvids</taxon>
        <taxon>Brassicales</taxon>
        <taxon>Brassicaceae</taxon>
        <taxon>Brassiceae</taxon>
        <taxon>Brassica</taxon>
    </lineage>
</organism>
<dbReference type="InterPro" id="IPR013083">
    <property type="entry name" value="Znf_RING/FYVE/PHD"/>
</dbReference>
<keyword evidence="6" id="KW-1133">Transmembrane helix</keyword>
<name>A0A8D9D6V9_BRACM</name>
<keyword evidence="1" id="KW-0479">Metal-binding</keyword>
<dbReference type="Gene3D" id="3.30.40.10">
    <property type="entry name" value="Zinc/RING finger domain, C3HC4 (zinc finger)"/>
    <property type="match status" value="1"/>
</dbReference>
<feature type="compositionally biased region" description="Polar residues" evidence="5">
    <location>
        <begin position="104"/>
        <end position="118"/>
    </location>
</feature>
<keyword evidence="6" id="KW-0812">Transmembrane</keyword>
<dbReference type="PANTHER" id="PTHR47094:SF8">
    <property type="entry name" value="RING ZINC FINGER PROTEIN-RELATED"/>
    <property type="match status" value="1"/>
</dbReference>
<evidence type="ECO:0000256" key="6">
    <source>
        <dbReference type="SAM" id="Phobius"/>
    </source>
</evidence>
<proteinExistence type="predicted"/>
<reference evidence="8 9" key="1">
    <citation type="submission" date="2021-07" db="EMBL/GenBank/DDBJ databases">
        <authorList>
            <consortium name="Genoscope - CEA"/>
            <person name="William W."/>
        </authorList>
    </citation>
    <scope>NUCLEOTIDE SEQUENCE [LARGE SCALE GENOMIC DNA]</scope>
</reference>
<dbReference type="SUPFAM" id="SSF57850">
    <property type="entry name" value="RING/U-box"/>
    <property type="match status" value="1"/>
</dbReference>
<dbReference type="Pfam" id="PF13639">
    <property type="entry name" value="zf-RING_2"/>
    <property type="match status" value="1"/>
</dbReference>
<dbReference type="PROSITE" id="PS00518">
    <property type="entry name" value="ZF_RING_1"/>
    <property type="match status" value="1"/>
</dbReference>
<feature type="domain" description="RING-type" evidence="7">
    <location>
        <begin position="169"/>
        <end position="207"/>
    </location>
</feature>
<dbReference type="InterPro" id="IPR017907">
    <property type="entry name" value="Znf_RING_CS"/>
</dbReference>
<dbReference type="Gramene" id="A06p11090.2_BraZ1">
    <property type="protein sequence ID" value="A06p11090.2_BraZ1.CDS"/>
    <property type="gene ID" value="A06g11090.2_BraZ1"/>
</dbReference>
<dbReference type="GO" id="GO:0061630">
    <property type="term" value="F:ubiquitin protein ligase activity"/>
    <property type="evidence" value="ECO:0007669"/>
    <property type="project" value="InterPro"/>
</dbReference>
<feature type="transmembrane region" description="Helical" evidence="6">
    <location>
        <begin position="129"/>
        <end position="149"/>
    </location>
</feature>
<evidence type="ECO:0000256" key="2">
    <source>
        <dbReference type="ARBA" id="ARBA00022771"/>
    </source>
</evidence>
<protein>
    <recommendedName>
        <fullName evidence="7">RING-type domain-containing protein</fullName>
    </recommendedName>
</protein>
<dbReference type="InterPro" id="IPR049627">
    <property type="entry name" value="SLX8"/>
</dbReference>
<dbReference type="EMBL" id="LS974622">
    <property type="protein sequence ID" value="CAG7868869.1"/>
    <property type="molecule type" value="Genomic_DNA"/>
</dbReference>